<keyword evidence="2" id="KW-0378">Hydrolase</keyword>
<dbReference type="InterPro" id="IPR011335">
    <property type="entry name" value="Restrct_endonuc-II-like"/>
</dbReference>
<keyword evidence="3" id="KW-1185">Reference proteome</keyword>
<dbReference type="Pfam" id="PF05685">
    <property type="entry name" value="Uma2"/>
    <property type="match status" value="1"/>
</dbReference>
<keyword evidence="2" id="KW-0540">Nuclease</keyword>
<accession>A0A2P8D6X4</accession>
<reference evidence="2 3" key="1">
    <citation type="submission" date="2018-03" db="EMBL/GenBank/DDBJ databases">
        <title>Genomic Encyclopedia of Archaeal and Bacterial Type Strains, Phase II (KMG-II): from individual species to whole genera.</title>
        <authorList>
            <person name="Goeker M."/>
        </authorList>
    </citation>
    <scope>NUCLEOTIDE SEQUENCE [LARGE SCALE GENOMIC DNA]</scope>
    <source>
        <strain evidence="2 3">DSM 45312</strain>
    </source>
</reference>
<keyword evidence="2" id="KW-0255">Endonuclease</keyword>
<name>A0A2P8D6X4_9ACTN</name>
<evidence type="ECO:0000313" key="2">
    <source>
        <dbReference type="EMBL" id="PSK92952.1"/>
    </source>
</evidence>
<dbReference type="InterPro" id="IPR012296">
    <property type="entry name" value="Nuclease_put_TT1808"/>
</dbReference>
<organism evidence="2 3">
    <name type="scientific">Murinocardiopsis flavida</name>
    <dbReference type="NCBI Taxonomy" id="645275"/>
    <lineage>
        <taxon>Bacteria</taxon>
        <taxon>Bacillati</taxon>
        <taxon>Actinomycetota</taxon>
        <taxon>Actinomycetes</taxon>
        <taxon>Streptosporangiales</taxon>
        <taxon>Nocardiopsidaceae</taxon>
        <taxon>Murinocardiopsis</taxon>
    </lineage>
</organism>
<feature type="domain" description="Putative restriction endonuclease" evidence="1">
    <location>
        <begin position="34"/>
        <end position="199"/>
    </location>
</feature>
<dbReference type="GO" id="GO:0004519">
    <property type="term" value="F:endonuclease activity"/>
    <property type="evidence" value="ECO:0007669"/>
    <property type="project" value="UniProtKB-KW"/>
</dbReference>
<dbReference type="PANTHER" id="PTHR35400:SF3">
    <property type="entry name" value="SLL1072 PROTEIN"/>
    <property type="match status" value="1"/>
</dbReference>
<evidence type="ECO:0000313" key="3">
    <source>
        <dbReference type="Proteomes" id="UP000240542"/>
    </source>
</evidence>
<sequence>MGIATVERTPCADAAEESQMTAHETWELLLRAWQEIDVPQGWRAEIHGEEIVVVPPPSGSHGLIASDIQWELRKLAPEGGTAVQNLGVQIPAVGRLYIPDLVFAMRKDIPLDSTPIAAADLLLVVEITSRGNVEEDRDAKRRAYASGEVPLYLLIDSWDKAGPTVTLFSDPGSGDYASARREPFGTPVQLPKPFEVDLETFEFPVHPGVAKRR</sequence>
<dbReference type="Gene3D" id="3.90.1570.10">
    <property type="entry name" value="tt1808, chain A"/>
    <property type="match status" value="1"/>
</dbReference>
<dbReference type="CDD" id="cd06260">
    <property type="entry name" value="DUF820-like"/>
    <property type="match status" value="1"/>
</dbReference>
<protein>
    <submittedName>
        <fullName evidence="2">Uma2 family endonuclease</fullName>
    </submittedName>
</protein>
<comment type="caution">
    <text evidence="2">The sequence shown here is derived from an EMBL/GenBank/DDBJ whole genome shotgun (WGS) entry which is preliminary data.</text>
</comment>
<dbReference type="EMBL" id="PYGA01000017">
    <property type="protein sequence ID" value="PSK92952.1"/>
    <property type="molecule type" value="Genomic_DNA"/>
</dbReference>
<dbReference type="Proteomes" id="UP000240542">
    <property type="component" value="Unassembled WGS sequence"/>
</dbReference>
<gene>
    <name evidence="2" type="ORF">CLV63_117161</name>
</gene>
<dbReference type="PANTHER" id="PTHR35400">
    <property type="entry name" value="SLR1083 PROTEIN"/>
    <property type="match status" value="1"/>
</dbReference>
<evidence type="ECO:0000259" key="1">
    <source>
        <dbReference type="Pfam" id="PF05685"/>
    </source>
</evidence>
<dbReference type="InterPro" id="IPR008538">
    <property type="entry name" value="Uma2"/>
</dbReference>
<dbReference type="SUPFAM" id="SSF52980">
    <property type="entry name" value="Restriction endonuclease-like"/>
    <property type="match status" value="1"/>
</dbReference>
<proteinExistence type="predicted"/>
<dbReference type="AlphaFoldDB" id="A0A2P8D6X4"/>